<reference evidence="1 2" key="1">
    <citation type="journal article" date="2021" name="MBio">
        <title>Poor Competitiveness of Bradyrhizobium in Pigeon Pea Root Colonization in Indian Soils.</title>
        <authorList>
            <person name="Chalasani D."/>
            <person name="Basu A."/>
            <person name="Pullabhotla S.V.S.R.N."/>
            <person name="Jorrin B."/>
            <person name="Neal A.L."/>
            <person name="Poole P.S."/>
            <person name="Podile A.R."/>
            <person name="Tkacz A."/>
        </authorList>
    </citation>
    <scope>NUCLEOTIDE SEQUENCE [LARGE SCALE GENOMIC DNA]</scope>
    <source>
        <strain evidence="1 2">HU12</strain>
    </source>
</reference>
<dbReference type="Proteomes" id="UP000777440">
    <property type="component" value="Unassembled WGS sequence"/>
</dbReference>
<keyword evidence="2" id="KW-1185">Reference proteome</keyword>
<organism evidence="1 2">
    <name type="scientific">Microbacterium ureisolvens</name>
    <dbReference type="NCBI Taxonomy" id="2781186"/>
    <lineage>
        <taxon>Bacteria</taxon>
        <taxon>Bacillati</taxon>
        <taxon>Actinomycetota</taxon>
        <taxon>Actinomycetes</taxon>
        <taxon>Micrococcales</taxon>
        <taxon>Microbacteriaceae</taxon>
        <taxon>Microbacterium</taxon>
    </lineage>
</organism>
<proteinExistence type="predicted"/>
<name>A0ABS7I5P9_9MICO</name>
<dbReference type="EMBL" id="JAEUAX010000021">
    <property type="protein sequence ID" value="MBW9111950.1"/>
    <property type="molecule type" value="Genomic_DNA"/>
</dbReference>
<gene>
    <name evidence="1" type="ORF">JNB61_19465</name>
</gene>
<accession>A0ABS7I5P9</accession>
<comment type="caution">
    <text evidence="1">The sequence shown here is derived from an EMBL/GenBank/DDBJ whole genome shotgun (WGS) entry which is preliminary data.</text>
</comment>
<dbReference type="RefSeq" id="WP_220292732.1">
    <property type="nucleotide sequence ID" value="NZ_JAEUAX010000021.1"/>
</dbReference>
<evidence type="ECO:0000313" key="1">
    <source>
        <dbReference type="EMBL" id="MBW9111950.1"/>
    </source>
</evidence>
<sequence>MTHERRRRIYRVDDADRFTVIANLGDWSAQNPPPPDIDFFLARGVQYAMHAIWGGPLVTDGHHNRVLRMSMSGDITLVEQFGNIVPTGITALGPLVSWRRQDRCRTSPRPVRSSD</sequence>
<protein>
    <submittedName>
        <fullName evidence="1">Uncharacterized protein</fullName>
    </submittedName>
</protein>
<evidence type="ECO:0000313" key="2">
    <source>
        <dbReference type="Proteomes" id="UP000777440"/>
    </source>
</evidence>